<dbReference type="SUPFAM" id="SSF52540">
    <property type="entry name" value="P-loop containing nucleoside triphosphate hydrolases"/>
    <property type="match status" value="1"/>
</dbReference>
<evidence type="ECO:0000256" key="11">
    <source>
        <dbReference type="ARBA" id="ARBA00032441"/>
    </source>
</evidence>
<evidence type="ECO:0000256" key="2">
    <source>
        <dbReference type="ARBA" id="ARBA00007599"/>
    </source>
</evidence>
<sequence length="188" mass="20073">MTAELTGEHRVELVDLDATARFARTLAGQLRGGDVLILTGELGAGKTTFTQSLGAALGITDPITSPTFVIARHHRNASVDSDGAPRPDLVHVDAYRLESADALTSLDLESTLADSVTVIEWGRDLAEHLAGDAGWLDLELHRAPGSAEPTGPTVEGEWVTDFEDDVEEPRTGVLRTFGSRFTGLNLVD</sequence>
<dbReference type="Gene3D" id="3.40.50.300">
    <property type="entry name" value="P-loop containing nucleotide triphosphate hydrolases"/>
    <property type="match status" value="1"/>
</dbReference>
<evidence type="ECO:0000256" key="1">
    <source>
        <dbReference type="ARBA" id="ARBA00004496"/>
    </source>
</evidence>
<accession>A0ABY8H4D8</accession>
<evidence type="ECO:0000313" key="12">
    <source>
        <dbReference type="EMBL" id="WFP15806.1"/>
    </source>
</evidence>
<keyword evidence="8" id="KW-0067">ATP-binding</keyword>
<evidence type="ECO:0000256" key="9">
    <source>
        <dbReference type="ARBA" id="ARBA00022842"/>
    </source>
</evidence>
<dbReference type="Proteomes" id="UP001219037">
    <property type="component" value="Chromosome"/>
</dbReference>
<evidence type="ECO:0000313" key="13">
    <source>
        <dbReference type="Proteomes" id="UP001219037"/>
    </source>
</evidence>
<keyword evidence="5" id="KW-0819">tRNA processing</keyword>
<keyword evidence="13" id="KW-1185">Reference proteome</keyword>
<keyword evidence="4" id="KW-0963">Cytoplasm</keyword>
<protein>
    <recommendedName>
        <fullName evidence="3">tRNA threonylcarbamoyladenosine biosynthesis protein TsaE</fullName>
    </recommendedName>
    <alternativeName>
        <fullName evidence="11">t(6)A37 threonylcarbamoyladenosine biosynthesis protein TsaE</fullName>
    </alternativeName>
</protein>
<dbReference type="Pfam" id="PF02367">
    <property type="entry name" value="TsaE"/>
    <property type="match status" value="1"/>
</dbReference>
<keyword evidence="6" id="KW-0479">Metal-binding</keyword>
<keyword evidence="9" id="KW-0460">Magnesium</keyword>
<dbReference type="InterPro" id="IPR003442">
    <property type="entry name" value="T6A_TsaE"/>
</dbReference>
<keyword evidence="7" id="KW-0547">Nucleotide-binding</keyword>
<dbReference type="EMBL" id="CP121252">
    <property type="protein sequence ID" value="WFP15806.1"/>
    <property type="molecule type" value="Genomic_DNA"/>
</dbReference>
<evidence type="ECO:0000256" key="4">
    <source>
        <dbReference type="ARBA" id="ARBA00022490"/>
    </source>
</evidence>
<dbReference type="InterPro" id="IPR027417">
    <property type="entry name" value="P-loop_NTPase"/>
</dbReference>
<comment type="similarity">
    <text evidence="2">Belongs to the TsaE family.</text>
</comment>
<dbReference type="NCBIfam" id="TIGR00150">
    <property type="entry name" value="T6A_YjeE"/>
    <property type="match status" value="1"/>
</dbReference>
<evidence type="ECO:0000256" key="7">
    <source>
        <dbReference type="ARBA" id="ARBA00022741"/>
    </source>
</evidence>
<evidence type="ECO:0000256" key="8">
    <source>
        <dbReference type="ARBA" id="ARBA00022840"/>
    </source>
</evidence>
<name>A0ABY8H4D8_9MICC</name>
<reference evidence="12 13" key="1">
    <citation type="submission" date="2023-04" db="EMBL/GenBank/DDBJ databases">
        <title>Funneling lignin-derived compounds into biodiesel using alkali-halophilic Citricoccus sp. P2.</title>
        <authorList>
            <person name="Luo C.-B."/>
        </authorList>
    </citation>
    <scope>NUCLEOTIDE SEQUENCE [LARGE SCALE GENOMIC DNA]</scope>
    <source>
        <strain evidence="12 13">P2</strain>
    </source>
</reference>
<dbReference type="RefSeq" id="WP_278156851.1">
    <property type="nucleotide sequence ID" value="NZ_CP121252.1"/>
</dbReference>
<dbReference type="PANTHER" id="PTHR33540">
    <property type="entry name" value="TRNA THREONYLCARBAMOYLADENOSINE BIOSYNTHESIS PROTEIN TSAE"/>
    <property type="match status" value="1"/>
</dbReference>
<evidence type="ECO:0000256" key="6">
    <source>
        <dbReference type="ARBA" id="ARBA00022723"/>
    </source>
</evidence>
<comment type="function">
    <text evidence="10">Required for the formation of a threonylcarbamoyl group on adenosine at position 37 (t(6)A37) in tRNAs that read codons beginning with adenine. Is involved in the transfer of the threonylcarbamoyl moiety of threonylcarbamoyl-AMP (TC-AMP) to the N6 group of A37, together with TsaD and TsaB. TsaE seems to play an indirect role in the t(6)A biosynthesis pathway, possibly in regulating the core enzymatic function of TsaD.</text>
</comment>
<evidence type="ECO:0000256" key="3">
    <source>
        <dbReference type="ARBA" id="ARBA00019010"/>
    </source>
</evidence>
<evidence type="ECO:0000256" key="10">
    <source>
        <dbReference type="ARBA" id="ARBA00024908"/>
    </source>
</evidence>
<evidence type="ECO:0000256" key="5">
    <source>
        <dbReference type="ARBA" id="ARBA00022694"/>
    </source>
</evidence>
<proteinExistence type="inferred from homology"/>
<organism evidence="12 13">
    <name type="scientific">Citricoccus muralis</name>
    <dbReference type="NCBI Taxonomy" id="169134"/>
    <lineage>
        <taxon>Bacteria</taxon>
        <taxon>Bacillati</taxon>
        <taxon>Actinomycetota</taxon>
        <taxon>Actinomycetes</taxon>
        <taxon>Micrococcales</taxon>
        <taxon>Micrococcaceae</taxon>
        <taxon>Citricoccus</taxon>
    </lineage>
</organism>
<dbReference type="PANTHER" id="PTHR33540:SF2">
    <property type="entry name" value="TRNA THREONYLCARBAMOYLADENOSINE BIOSYNTHESIS PROTEIN TSAE"/>
    <property type="match status" value="1"/>
</dbReference>
<gene>
    <name evidence="12" type="primary">tsaE</name>
    <name evidence="12" type="ORF">P8192_10405</name>
</gene>
<comment type="subcellular location">
    <subcellularLocation>
        <location evidence="1">Cytoplasm</location>
    </subcellularLocation>
</comment>